<reference evidence="2" key="1">
    <citation type="journal article" date="2021" name="PeerJ">
        <title>Extensive microbial diversity within the chicken gut microbiome revealed by metagenomics and culture.</title>
        <authorList>
            <person name="Gilroy R."/>
            <person name="Ravi A."/>
            <person name="Getino M."/>
            <person name="Pursley I."/>
            <person name="Horton D.L."/>
            <person name="Alikhan N.F."/>
            <person name="Baker D."/>
            <person name="Gharbi K."/>
            <person name="Hall N."/>
            <person name="Watson M."/>
            <person name="Adriaenssens E.M."/>
            <person name="Foster-Nyarko E."/>
            <person name="Jarju S."/>
            <person name="Secka A."/>
            <person name="Antonio M."/>
            <person name="Oren A."/>
            <person name="Chaudhuri R.R."/>
            <person name="La Ragione R."/>
            <person name="Hildebrand F."/>
            <person name="Pallen M.J."/>
        </authorList>
    </citation>
    <scope>NUCLEOTIDE SEQUENCE</scope>
    <source>
        <strain evidence="2">ChiHecec2B26-446</strain>
    </source>
</reference>
<keyword evidence="1" id="KW-0472">Membrane</keyword>
<gene>
    <name evidence="2" type="ORF">H9894_10510</name>
</gene>
<keyword evidence="1" id="KW-1133">Transmembrane helix</keyword>
<evidence type="ECO:0000313" key="2">
    <source>
        <dbReference type="EMBL" id="HIW01598.1"/>
    </source>
</evidence>
<reference evidence="2" key="2">
    <citation type="submission" date="2021-04" db="EMBL/GenBank/DDBJ databases">
        <authorList>
            <person name="Gilroy R."/>
        </authorList>
    </citation>
    <scope>NUCLEOTIDE SEQUENCE</scope>
    <source>
        <strain evidence="2">ChiHecec2B26-446</strain>
    </source>
</reference>
<protein>
    <submittedName>
        <fullName evidence="2">Uncharacterized protein</fullName>
    </submittedName>
</protein>
<dbReference type="EMBL" id="DXHV01000084">
    <property type="protein sequence ID" value="HIW01598.1"/>
    <property type="molecule type" value="Genomic_DNA"/>
</dbReference>
<proteinExistence type="predicted"/>
<feature type="transmembrane region" description="Helical" evidence="1">
    <location>
        <begin position="55"/>
        <end position="78"/>
    </location>
</feature>
<accession>A0A9D1PYF5</accession>
<comment type="caution">
    <text evidence="2">The sequence shown here is derived from an EMBL/GenBank/DDBJ whole genome shotgun (WGS) entry which is preliminary data.</text>
</comment>
<dbReference type="AlphaFoldDB" id="A0A9D1PYF5"/>
<evidence type="ECO:0000313" key="3">
    <source>
        <dbReference type="Proteomes" id="UP000886752"/>
    </source>
</evidence>
<dbReference type="Proteomes" id="UP000886752">
    <property type="component" value="Unassembled WGS sequence"/>
</dbReference>
<keyword evidence="1" id="KW-0812">Transmembrane</keyword>
<name>A0A9D1PYF5_9BACT</name>
<feature type="transmembrane region" description="Helical" evidence="1">
    <location>
        <begin position="7"/>
        <end position="24"/>
    </location>
</feature>
<feature type="transmembrane region" description="Helical" evidence="1">
    <location>
        <begin position="87"/>
        <end position="109"/>
    </location>
</feature>
<organism evidence="2 3">
    <name type="scientific">Candidatus Desulfovibrio intestinipullorum</name>
    <dbReference type="NCBI Taxonomy" id="2838536"/>
    <lineage>
        <taxon>Bacteria</taxon>
        <taxon>Pseudomonadati</taxon>
        <taxon>Thermodesulfobacteriota</taxon>
        <taxon>Desulfovibrionia</taxon>
        <taxon>Desulfovibrionales</taxon>
        <taxon>Desulfovibrionaceae</taxon>
        <taxon>Desulfovibrio</taxon>
    </lineage>
</organism>
<evidence type="ECO:0000256" key="1">
    <source>
        <dbReference type="SAM" id="Phobius"/>
    </source>
</evidence>
<sequence>MRTSTSSFLVWLWPVLLIFLPTWIMNLVNMGDAGAHLVWNPLAIAALWGSSMQALLTYSLTFGCGALFSLGLCLCWFVRSPGLVHGVLLFCAAFMAGPTWKTLVTWWYALS</sequence>